<keyword evidence="1" id="KW-0472">Membrane</keyword>
<name>A0AAE4L3A3_9ENTE</name>
<accession>A0AAE4L3A3</accession>
<evidence type="ECO:0000256" key="1">
    <source>
        <dbReference type="SAM" id="Phobius"/>
    </source>
</evidence>
<evidence type="ECO:0000313" key="2">
    <source>
        <dbReference type="EMBL" id="MDT2737673.1"/>
    </source>
</evidence>
<sequence>MTAKGHIDDLIELNGLIMSLTGVGILGLVGAGFRLIRKNYKEIKTRNKKLDQIITAQEVIQKKVIELELQGAKRQQANVASLHDRIYSIYDEILVNRVPAYVTIEELSNLEYLWEAYSGLGGNGTGQEMYERILQLDIRKEVKR</sequence>
<dbReference type="AlphaFoldDB" id="A0AAE4L3A3"/>
<proteinExistence type="predicted"/>
<organism evidence="2 3">
    <name type="scientific">Enterococcus pseudoavium</name>
    <dbReference type="NCBI Taxonomy" id="44007"/>
    <lineage>
        <taxon>Bacteria</taxon>
        <taxon>Bacillati</taxon>
        <taxon>Bacillota</taxon>
        <taxon>Bacilli</taxon>
        <taxon>Lactobacillales</taxon>
        <taxon>Enterococcaceae</taxon>
        <taxon>Enterococcus</taxon>
    </lineage>
</organism>
<dbReference type="EMBL" id="JARQAI010000018">
    <property type="protein sequence ID" value="MDT2737673.1"/>
    <property type="molecule type" value="Genomic_DNA"/>
</dbReference>
<dbReference type="Proteomes" id="UP001180842">
    <property type="component" value="Unassembled WGS sequence"/>
</dbReference>
<evidence type="ECO:0000313" key="3">
    <source>
        <dbReference type="Proteomes" id="UP001180842"/>
    </source>
</evidence>
<comment type="caution">
    <text evidence="2">The sequence shown here is derived from an EMBL/GenBank/DDBJ whole genome shotgun (WGS) entry which is preliminary data.</text>
</comment>
<keyword evidence="1" id="KW-1133">Transmembrane helix</keyword>
<feature type="transmembrane region" description="Helical" evidence="1">
    <location>
        <begin position="16"/>
        <end position="36"/>
    </location>
</feature>
<reference evidence="2" key="1">
    <citation type="submission" date="2023-03" db="EMBL/GenBank/DDBJ databases">
        <authorList>
            <person name="Shen W."/>
            <person name="Cai J."/>
        </authorList>
    </citation>
    <scope>NUCLEOTIDE SEQUENCE</scope>
    <source>
        <strain evidence="2">P69-2</strain>
    </source>
</reference>
<gene>
    <name evidence="2" type="ORF">P7H00_11180</name>
</gene>
<dbReference type="RefSeq" id="WP_311797309.1">
    <property type="nucleotide sequence ID" value="NZ_JARQAI010000018.1"/>
</dbReference>
<protein>
    <submittedName>
        <fullName evidence="2">Uncharacterized protein</fullName>
    </submittedName>
</protein>
<keyword evidence="1" id="KW-0812">Transmembrane</keyword>